<sequence length="82" mass="9417">MRWIESGKICSEQKIMLYSDQKDQHIHNVGPILDAKAATTLIGWRAMSDQIITTRFHTRFSKATMMQVYASIENTEDVDKNA</sequence>
<dbReference type="EMBL" id="KQ418007">
    <property type="protein sequence ID" value="KOF89317.1"/>
    <property type="molecule type" value="Genomic_DNA"/>
</dbReference>
<reference evidence="1" key="1">
    <citation type="submission" date="2015-07" db="EMBL/GenBank/DDBJ databases">
        <title>MeaNS - Measles Nucleotide Surveillance Program.</title>
        <authorList>
            <person name="Tran T."/>
            <person name="Druce J."/>
        </authorList>
    </citation>
    <scope>NUCLEOTIDE SEQUENCE</scope>
    <source>
        <strain evidence="1">UCB-OBI-ISO-001</strain>
        <tissue evidence="1">Gonad</tissue>
    </source>
</reference>
<proteinExistence type="predicted"/>
<accession>A0A0L8HJB5</accession>
<gene>
    <name evidence="1" type="ORF">OCBIM_22013291mg</name>
</gene>
<organism evidence="1">
    <name type="scientific">Octopus bimaculoides</name>
    <name type="common">California two-spotted octopus</name>
    <dbReference type="NCBI Taxonomy" id="37653"/>
    <lineage>
        <taxon>Eukaryota</taxon>
        <taxon>Metazoa</taxon>
        <taxon>Spiralia</taxon>
        <taxon>Lophotrochozoa</taxon>
        <taxon>Mollusca</taxon>
        <taxon>Cephalopoda</taxon>
        <taxon>Coleoidea</taxon>
        <taxon>Octopodiformes</taxon>
        <taxon>Octopoda</taxon>
        <taxon>Incirrata</taxon>
        <taxon>Octopodidae</taxon>
        <taxon>Octopus</taxon>
    </lineage>
</organism>
<protein>
    <submittedName>
        <fullName evidence="1">Uncharacterized protein</fullName>
    </submittedName>
</protein>
<evidence type="ECO:0000313" key="1">
    <source>
        <dbReference type="EMBL" id="KOF89317.1"/>
    </source>
</evidence>
<dbReference type="AlphaFoldDB" id="A0A0L8HJB5"/>
<name>A0A0L8HJB5_OCTBM</name>